<organism evidence="2 3">
    <name type="scientific">Streptomyces sanglieri</name>
    <dbReference type="NCBI Taxonomy" id="193460"/>
    <lineage>
        <taxon>Bacteria</taxon>
        <taxon>Bacillati</taxon>
        <taxon>Actinomycetota</taxon>
        <taxon>Actinomycetes</taxon>
        <taxon>Kitasatosporales</taxon>
        <taxon>Streptomycetaceae</taxon>
        <taxon>Streptomyces</taxon>
    </lineage>
</organism>
<sequence length="222" mass="23266">MPGWPGAQPPKKKRTGLVVGITVAVLAVVGGLGYTAFKVMDIGKSVAGSGFPPAEYRLTAEQKLLDGEFTLASDMSRDKGKEIENTYDPSIRNPKAVVAQYTSSKGGALVLSGMWGQLKSPEFARRKMLSGAAEADGATLAVPARKFTPDGYGITVECQVLQQKTNGTTTSFPMCAWGDGNTGAMVAVITPETAVKAPDSIDLTQLAADTAKVRSEARKPIG</sequence>
<accession>A0ABW2WTY5</accession>
<dbReference type="EMBL" id="JBHTGL010000008">
    <property type="protein sequence ID" value="MFD0624989.1"/>
    <property type="molecule type" value="Genomic_DNA"/>
</dbReference>
<keyword evidence="3" id="KW-1185">Reference proteome</keyword>
<keyword evidence="1" id="KW-0812">Transmembrane</keyword>
<keyword evidence="1" id="KW-0472">Membrane</keyword>
<proteinExistence type="predicted"/>
<evidence type="ECO:0000313" key="2">
    <source>
        <dbReference type="EMBL" id="MFD0624989.1"/>
    </source>
</evidence>
<comment type="caution">
    <text evidence="2">The sequence shown here is derived from an EMBL/GenBank/DDBJ whole genome shotgun (WGS) entry which is preliminary data.</text>
</comment>
<protein>
    <submittedName>
        <fullName evidence="2">Uncharacterized protein</fullName>
    </submittedName>
</protein>
<dbReference type="Proteomes" id="UP001596915">
    <property type="component" value="Unassembled WGS sequence"/>
</dbReference>
<evidence type="ECO:0000313" key="3">
    <source>
        <dbReference type="Proteomes" id="UP001596915"/>
    </source>
</evidence>
<feature type="transmembrane region" description="Helical" evidence="1">
    <location>
        <begin position="15"/>
        <end position="37"/>
    </location>
</feature>
<evidence type="ECO:0000256" key="1">
    <source>
        <dbReference type="SAM" id="Phobius"/>
    </source>
</evidence>
<reference evidence="3" key="1">
    <citation type="journal article" date="2019" name="Int. J. Syst. Evol. Microbiol.">
        <title>The Global Catalogue of Microorganisms (GCM) 10K type strain sequencing project: providing services to taxonomists for standard genome sequencing and annotation.</title>
        <authorList>
            <consortium name="The Broad Institute Genomics Platform"/>
            <consortium name="The Broad Institute Genome Sequencing Center for Infectious Disease"/>
            <person name="Wu L."/>
            <person name="Ma J."/>
        </authorList>
    </citation>
    <scope>NUCLEOTIDE SEQUENCE [LARGE SCALE GENOMIC DNA]</scope>
    <source>
        <strain evidence="3">JCM 12607</strain>
    </source>
</reference>
<keyword evidence="1" id="KW-1133">Transmembrane helix</keyword>
<gene>
    <name evidence="2" type="ORF">ACFQ2K_21780</name>
</gene>
<name>A0ABW2WTY5_9ACTN</name>